<dbReference type="SUPFAM" id="SSF46689">
    <property type="entry name" value="Homeodomain-like"/>
    <property type="match status" value="2"/>
</dbReference>
<keyword evidence="1" id="KW-0805">Transcription regulation</keyword>
<dbReference type="PANTHER" id="PTHR46796">
    <property type="entry name" value="HTH-TYPE TRANSCRIPTIONAL ACTIVATOR RHAS-RELATED"/>
    <property type="match status" value="1"/>
</dbReference>
<reference evidence="5 6" key="1">
    <citation type="journal article" date="2015" name="BMC Genomics">
        <title>Genome mining reveals unlocked bioactive potential of marine Gram-negative bacteria.</title>
        <authorList>
            <person name="Machado H."/>
            <person name="Sonnenschein E.C."/>
            <person name="Melchiorsen J."/>
            <person name="Gram L."/>
        </authorList>
    </citation>
    <scope>NUCLEOTIDE SEQUENCE [LARGE SCALE GENOMIC DNA]</scope>
    <source>
        <strain evidence="5 6">S4054</strain>
    </source>
</reference>
<evidence type="ECO:0000313" key="6">
    <source>
        <dbReference type="Proteomes" id="UP000033434"/>
    </source>
</evidence>
<evidence type="ECO:0000313" key="5">
    <source>
        <dbReference type="EMBL" id="KKE85899.1"/>
    </source>
</evidence>
<dbReference type="PROSITE" id="PS01124">
    <property type="entry name" value="HTH_ARAC_FAMILY_2"/>
    <property type="match status" value="1"/>
</dbReference>
<dbReference type="InterPro" id="IPR050204">
    <property type="entry name" value="AraC_XylS_family_regulators"/>
</dbReference>
<keyword evidence="2" id="KW-0238">DNA-binding</keyword>
<comment type="caution">
    <text evidence="5">The sequence shown here is derived from an EMBL/GenBank/DDBJ whole genome shotgun (WGS) entry which is preliminary data.</text>
</comment>
<dbReference type="SMART" id="SM00342">
    <property type="entry name" value="HTH_ARAC"/>
    <property type="match status" value="1"/>
</dbReference>
<dbReference type="EMBL" id="AUXW01000001">
    <property type="protein sequence ID" value="KKE85899.1"/>
    <property type="molecule type" value="Genomic_DNA"/>
</dbReference>
<evidence type="ECO:0000256" key="2">
    <source>
        <dbReference type="ARBA" id="ARBA00023125"/>
    </source>
</evidence>
<accession>A0A0F6AIX3</accession>
<dbReference type="InterPro" id="IPR018060">
    <property type="entry name" value="HTH_AraC"/>
</dbReference>
<proteinExistence type="predicted"/>
<dbReference type="Pfam" id="PF12833">
    <property type="entry name" value="HTH_18"/>
    <property type="match status" value="1"/>
</dbReference>
<dbReference type="RefSeq" id="WP_196764530.1">
    <property type="nucleotide sequence ID" value="NZ_AUXW01000001.1"/>
</dbReference>
<keyword evidence="3" id="KW-0804">Transcription</keyword>
<dbReference type="GO" id="GO:0043565">
    <property type="term" value="F:sequence-specific DNA binding"/>
    <property type="evidence" value="ECO:0007669"/>
    <property type="project" value="InterPro"/>
</dbReference>
<dbReference type="Proteomes" id="UP000033434">
    <property type="component" value="Unassembled WGS sequence"/>
</dbReference>
<feature type="domain" description="HTH araC/xylS-type" evidence="4">
    <location>
        <begin position="49"/>
        <end position="148"/>
    </location>
</feature>
<gene>
    <name evidence="5" type="ORF">N479_00565</name>
</gene>
<dbReference type="GO" id="GO:0003700">
    <property type="term" value="F:DNA-binding transcription factor activity"/>
    <property type="evidence" value="ECO:0007669"/>
    <property type="project" value="InterPro"/>
</dbReference>
<dbReference type="AlphaFoldDB" id="A0A0F6AIX3"/>
<evidence type="ECO:0000256" key="3">
    <source>
        <dbReference type="ARBA" id="ARBA00023163"/>
    </source>
</evidence>
<dbReference type="InterPro" id="IPR009057">
    <property type="entry name" value="Homeodomain-like_sf"/>
</dbReference>
<sequence>MLFLEEREIVAAFVTIILLMSDQKPTPFVLVPEYALLDALPENVQTRFATALTLMHEDLSSGLSWEQIATQSAISPFHFHRQFTELFNETPGQYLSRLRLQYVVHYLFAEQDYKVIDIAHECGFSSSQSLGKALKKAIGLTAKQVRALGVSGTPRQTAEIIGKLAHPAEQGTIENKLAAKLPCELVWYPQRGMKYLPHVSNDWDTIFDTFGEKSTRIMATTPINQLEKSWQDIETHIGDWQASASEHTRTVAEGHYFCCDVYVVSDAGYAAALEQLFNIIESQGYQLDEKGHLVEIIRDIEMTDTGGVTFSFQVPVKV</sequence>
<organism evidence="5 6">
    <name type="scientific">Pseudoalteromonas luteoviolacea S4054</name>
    <dbReference type="NCBI Taxonomy" id="1129367"/>
    <lineage>
        <taxon>Bacteria</taxon>
        <taxon>Pseudomonadati</taxon>
        <taxon>Pseudomonadota</taxon>
        <taxon>Gammaproteobacteria</taxon>
        <taxon>Alteromonadales</taxon>
        <taxon>Pseudoalteromonadaceae</taxon>
        <taxon>Pseudoalteromonas</taxon>
    </lineage>
</organism>
<dbReference type="PANTHER" id="PTHR46796:SF13">
    <property type="entry name" value="HTH-TYPE TRANSCRIPTIONAL ACTIVATOR RHAS"/>
    <property type="match status" value="1"/>
</dbReference>
<name>A0A0F6AIX3_9GAMM</name>
<protein>
    <recommendedName>
        <fullName evidence="4">HTH araC/xylS-type domain-containing protein</fullName>
    </recommendedName>
</protein>
<evidence type="ECO:0000259" key="4">
    <source>
        <dbReference type="PROSITE" id="PS01124"/>
    </source>
</evidence>
<dbReference type="Gene3D" id="1.10.10.60">
    <property type="entry name" value="Homeodomain-like"/>
    <property type="match status" value="2"/>
</dbReference>
<dbReference type="PATRIC" id="fig|1129367.4.peg.120"/>
<evidence type="ECO:0000256" key="1">
    <source>
        <dbReference type="ARBA" id="ARBA00023015"/>
    </source>
</evidence>